<dbReference type="EMBL" id="CP106738">
    <property type="protein sequence ID" value="UXX81695.1"/>
    <property type="molecule type" value="Genomic_DNA"/>
</dbReference>
<evidence type="ECO:0000313" key="3">
    <source>
        <dbReference type="Proteomes" id="UP001064087"/>
    </source>
</evidence>
<name>A0ABY6DCZ0_9RHOB</name>
<protein>
    <recommendedName>
        <fullName evidence="4">Group 4 capsule polysaccharide lipoprotein gfcB, YjbF</fullName>
    </recommendedName>
</protein>
<evidence type="ECO:0000256" key="1">
    <source>
        <dbReference type="SAM" id="SignalP"/>
    </source>
</evidence>
<feature type="signal peptide" evidence="1">
    <location>
        <begin position="1"/>
        <end position="19"/>
    </location>
</feature>
<dbReference type="RefSeq" id="WP_263046845.1">
    <property type="nucleotide sequence ID" value="NZ_CP106738.1"/>
</dbReference>
<evidence type="ECO:0008006" key="4">
    <source>
        <dbReference type="Google" id="ProtNLM"/>
    </source>
</evidence>
<gene>
    <name evidence="2" type="ORF">N7U68_11170</name>
</gene>
<dbReference type="Proteomes" id="UP001064087">
    <property type="component" value="Chromosome"/>
</dbReference>
<reference evidence="2" key="1">
    <citation type="submission" date="2022-10" db="EMBL/GenBank/DDBJ databases">
        <title>Roseovarius pelagicus sp. nov., isolated from Arctic seawater.</title>
        <authorList>
            <person name="Hong Y.W."/>
            <person name="Hwang C.Y."/>
        </authorList>
    </citation>
    <scope>NUCLEOTIDE SEQUENCE</scope>
    <source>
        <strain evidence="2">HL-MP18</strain>
    </source>
</reference>
<keyword evidence="1" id="KW-0732">Signal</keyword>
<organism evidence="2 3">
    <name type="scientific">Roseovarius pelagicus</name>
    <dbReference type="NCBI Taxonomy" id="2980108"/>
    <lineage>
        <taxon>Bacteria</taxon>
        <taxon>Pseudomonadati</taxon>
        <taxon>Pseudomonadota</taxon>
        <taxon>Alphaproteobacteria</taxon>
        <taxon>Rhodobacterales</taxon>
        <taxon>Roseobacteraceae</taxon>
        <taxon>Roseovarius</taxon>
    </lineage>
</organism>
<accession>A0ABY6DCZ0</accession>
<proteinExistence type="predicted"/>
<keyword evidence="3" id="KW-1185">Reference proteome</keyword>
<sequence>MTRLICLICALFIATPATATPPRLTQSEDRVMAATQTHIYVLRDIVDNLGSHFAGLHDQHLIEVALDTGEATRYWPLRRMTLNHLPENDLLVPGVVTERAGVTHAMMDILREIGAEPIWDNIWEDVPLSLHNGALMRGDVQLATPFGLRKAARAQLAILRDAYPPNETETGFPALDRIDFYDLYAPGDWECRLLRDRYAIHRATDRVTVAKLRCEDTELTGFWSFHFLIYDDL</sequence>
<evidence type="ECO:0000313" key="2">
    <source>
        <dbReference type="EMBL" id="UXX81695.1"/>
    </source>
</evidence>
<feature type="chain" id="PRO_5045583230" description="Group 4 capsule polysaccharide lipoprotein gfcB, YjbF" evidence="1">
    <location>
        <begin position="20"/>
        <end position="233"/>
    </location>
</feature>